<name>A0ABW3TT72_9BACL</name>
<evidence type="ECO:0000313" key="2">
    <source>
        <dbReference type="Proteomes" id="UP001597231"/>
    </source>
</evidence>
<evidence type="ECO:0000313" key="1">
    <source>
        <dbReference type="EMBL" id="MFD1203575.1"/>
    </source>
</evidence>
<organism evidence="1 2">
    <name type="scientific">Sporosarcina contaminans</name>
    <dbReference type="NCBI Taxonomy" id="633403"/>
    <lineage>
        <taxon>Bacteria</taxon>
        <taxon>Bacillati</taxon>
        <taxon>Bacillota</taxon>
        <taxon>Bacilli</taxon>
        <taxon>Bacillales</taxon>
        <taxon>Caryophanaceae</taxon>
        <taxon>Sporosarcina</taxon>
    </lineage>
</organism>
<keyword evidence="2" id="KW-1185">Reference proteome</keyword>
<dbReference type="EMBL" id="JBHTLT010000001">
    <property type="protein sequence ID" value="MFD1203575.1"/>
    <property type="molecule type" value="Genomic_DNA"/>
</dbReference>
<proteinExistence type="predicted"/>
<sequence length="171" mass="20430">MEANLQEIVELVKQSVREEDQKNRRVEAKKEKDKRLRNTKLLLRNYHSFRQYAEEHEGEDFTEETPIRELILNSQDIVASIRMTTKRTIIMIRHLDNALKALQFICLQEEKEDKPTSRHYDILHKRFIEQRAIEEIAKEYLVNERTVYKLIDSASERLSLLLFGVYGLKVE</sequence>
<comment type="caution">
    <text evidence="1">The sequence shown here is derived from an EMBL/GenBank/DDBJ whole genome shotgun (WGS) entry which is preliminary data.</text>
</comment>
<accession>A0ABW3TT72</accession>
<reference evidence="2" key="1">
    <citation type="journal article" date="2019" name="Int. J. Syst. Evol. Microbiol.">
        <title>The Global Catalogue of Microorganisms (GCM) 10K type strain sequencing project: providing services to taxonomists for standard genome sequencing and annotation.</title>
        <authorList>
            <consortium name="The Broad Institute Genomics Platform"/>
            <consortium name="The Broad Institute Genome Sequencing Center for Infectious Disease"/>
            <person name="Wu L."/>
            <person name="Ma J."/>
        </authorList>
    </citation>
    <scope>NUCLEOTIDE SEQUENCE [LARGE SCALE GENOMIC DNA]</scope>
    <source>
        <strain evidence="2">CCUG 53915</strain>
    </source>
</reference>
<gene>
    <name evidence="1" type="ORF">ACFQ38_00290</name>
</gene>
<dbReference type="Proteomes" id="UP001597231">
    <property type="component" value="Unassembled WGS sequence"/>
</dbReference>
<dbReference type="RefSeq" id="WP_381479447.1">
    <property type="nucleotide sequence ID" value="NZ_JBHTLT010000001.1"/>
</dbReference>
<protein>
    <submittedName>
        <fullName evidence="1">Uncharacterized protein</fullName>
    </submittedName>
</protein>